<accession>A0ABU8NSD4</accession>
<dbReference type="InterPro" id="IPR009003">
    <property type="entry name" value="Peptidase_S1_PA"/>
</dbReference>
<sequence>MRDFIDKREGKLTIIRFIGFCLLILGTVALMLCSFYTGPTIPSKIAIFFFITMLGFSFAFPSMLEGREGLSTMRIVVFMVTNIICMLLLKIGWPVDSMDDIKIDQYWLGIIAFVFGAKATQSFFESKMAVPKTSERSGTGALEFSSAEIVRLAVLQNEQYLKVKFPNILTVSDAVDKNSDPVTHVVAIYLKDNEPTGIPSFLEARMPDNSIKAVETEIIKGAGKARIQYSQLNSDVAREDNAEYAGSICCGVVSTIKNNTFKGILTSAHIFSNGAFDDRFNGMLNRSDQTPIIINNTEAGKWYYKIMDFSQDLAIAKVEDLPEDSNYVKFNNQFHQVIDKDVKTDFANITMLSKGNKIKTAFIIDYNVGFPVHYDNGPFFKKNLICIGTTNKRETTMPISDDGDSGSCIYHTKTNKLIGMLLGKNEKFSLVLPIEEALKTFNLKTI</sequence>
<gene>
    <name evidence="2" type="ORF">WAE58_22130</name>
</gene>
<feature type="transmembrane region" description="Helical" evidence="1">
    <location>
        <begin position="12"/>
        <end position="37"/>
    </location>
</feature>
<protein>
    <recommendedName>
        <fullName evidence="4">Trypsin-like peptidase</fullName>
    </recommendedName>
</protein>
<name>A0ABU8NSD4_9SPHI</name>
<evidence type="ECO:0000313" key="3">
    <source>
        <dbReference type="Proteomes" id="UP001378956"/>
    </source>
</evidence>
<dbReference type="RefSeq" id="WP_337717721.1">
    <property type="nucleotide sequence ID" value="NZ_JBBEUB010000010.1"/>
</dbReference>
<keyword evidence="1" id="KW-0472">Membrane</keyword>
<dbReference type="SUPFAM" id="SSF50494">
    <property type="entry name" value="Trypsin-like serine proteases"/>
    <property type="match status" value="1"/>
</dbReference>
<evidence type="ECO:0000313" key="2">
    <source>
        <dbReference type="EMBL" id="MEJ2905160.1"/>
    </source>
</evidence>
<proteinExistence type="predicted"/>
<keyword evidence="1" id="KW-0812">Transmembrane</keyword>
<keyword evidence="3" id="KW-1185">Reference proteome</keyword>
<feature type="transmembrane region" description="Helical" evidence="1">
    <location>
        <begin position="43"/>
        <end position="63"/>
    </location>
</feature>
<dbReference type="EMBL" id="JBBEUB010000010">
    <property type="protein sequence ID" value="MEJ2905160.1"/>
    <property type="molecule type" value="Genomic_DNA"/>
</dbReference>
<organism evidence="2 3">
    <name type="scientific">Pedobacter panaciterrae</name>
    <dbReference type="NCBI Taxonomy" id="363849"/>
    <lineage>
        <taxon>Bacteria</taxon>
        <taxon>Pseudomonadati</taxon>
        <taxon>Bacteroidota</taxon>
        <taxon>Sphingobacteriia</taxon>
        <taxon>Sphingobacteriales</taxon>
        <taxon>Sphingobacteriaceae</taxon>
        <taxon>Pedobacter</taxon>
    </lineage>
</organism>
<comment type="caution">
    <text evidence="2">The sequence shown here is derived from an EMBL/GenBank/DDBJ whole genome shotgun (WGS) entry which is preliminary data.</text>
</comment>
<feature type="transmembrane region" description="Helical" evidence="1">
    <location>
        <begin position="75"/>
        <end position="93"/>
    </location>
</feature>
<reference evidence="2 3" key="1">
    <citation type="submission" date="2024-03" db="EMBL/GenBank/DDBJ databases">
        <title>Sequence of Lycoming College Course Isolates.</title>
        <authorList>
            <person name="Plotts O."/>
            <person name="Newman J."/>
        </authorList>
    </citation>
    <scope>NUCLEOTIDE SEQUENCE [LARGE SCALE GENOMIC DNA]</scope>
    <source>
        <strain evidence="2 3">CJB-3</strain>
    </source>
</reference>
<dbReference type="Proteomes" id="UP001378956">
    <property type="component" value="Unassembled WGS sequence"/>
</dbReference>
<keyword evidence="1" id="KW-1133">Transmembrane helix</keyword>
<evidence type="ECO:0008006" key="4">
    <source>
        <dbReference type="Google" id="ProtNLM"/>
    </source>
</evidence>
<evidence type="ECO:0000256" key="1">
    <source>
        <dbReference type="SAM" id="Phobius"/>
    </source>
</evidence>